<feature type="coiled-coil region" evidence="3">
    <location>
        <begin position="568"/>
        <end position="633"/>
    </location>
</feature>
<dbReference type="SMART" id="SM00382">
    <property type="entry name" value="AAA"/>
    <property type="match status" value="2"/>
</dbReference>
<comment type="caution">
    <text evidence="5">The sequence shown here is derived from an EMBL/GenBank/DDBJ whole genome shotgun (WGS) entry which is preliminary data.</text>
</comment>
<dbReference type="Proteomes" id="UP000789833">
    <property type="component" value="Unassembled WGS sequence"/>
</dbReference>
<evidence type="ECO:0000256" key="2">
    <source>
        <dbReference type="ARBA" id="ARBA00022840"/>
    </source>
</evidence>
<dbReference type="InterPro" id="IPR051309">
    <property type="entry name" value="ABCF_ATPase"/>
</dbReference>
<feature type="domain" description="ABC transporter" evidence="4">
    <location>
        <begin position="320"/>
        <end position="538"/>
    </location>
</feature>
<dbReference type="InterPro" id="IPR003593">
    <property type="entry name" value="AAA+_ATPase"/>
</dbReference>
<dbReference type="Gene3D" id="1.10.287.380">
    <property type="entry name" value="Valyl-tRNA synthetase, C-terminal domain"/>
    <property type="match status" value="1"/>
</dbReference>
<dbReference type="Pfam" id="PF12848">
    <property type="entry name" value="ABC_tran_Xtn"/>
    <property type="match status" value="1"/>
</dbReference>
<evidence type="ECO:0000256" key="1">
    <source>
        <dbReference type="ARBA" id="ARBA00022741"/>
    </source>
</evidence>
<keyword evidence="3" id="KW-0175">Coiled coil</keyword>
<dbReference type="InterPro" id="IPR017871">
    <property type="entry name" value="ABC_transporter-like_CS"/>
</dbReference>
<dbReference type="Pfam" id="PF16326">
    <property type="entry name" value="ABC_tran_CTD"/>
    <property type="match status" value="1"/>
</dbReference>
<evidence type="ECO:0000313" key="6">
    <source>
        <dbReference type="Proteomes" id="UP000789833"/>
    </source>
</evidence>
<proteinExistence type="predicted"/>
<dbReference type="InterPro" id="IPR003439">
    <property type="entry name" value="ABC_transporter-like_ATP-bd"/>
</dbReference>
<dbReference type="Pfam" id="PF00005">
    <property type="entry name" value="ABC_tran"/>
    <property type="match status" value="2"/>
</dbReference>
<dbReference type="PROSITE" id="PS00211">
    <property type="entry name" value="ABC_TRANSPORTER_1"/>
    <property type="match status" value="1"/>
</dbReference>
<dbReference type="SUPFAM" id="SSF52540">
    <property type="entry name" value="P-loop containing nucleoside triphosphate hydrolases"/>
    <property type="match status" value="2"/>
</dbReference>
<dbReference type="PROSITE" id="PS50893">
    <property type="entry name" value="ABC_TRANSPORTER_2"/>
    <property type="match status" value="2"/>
</dbReference>
<reference evidence="5 6" key="1">
    <citation type="submission" date="2021-10" db="EMBL/GenBank/DDBJ databases">
        <authorList>
            <person name="Criscuolo A."/>
        </authorList>
    </citation>
    <scope>NUCLEOTIDE SEQUENCE [LARGE SCALE GENOMIC DNA]</scope>
    <source>
        <strain evidence="6">CIP 111883</strain>
    </source>
</reference>
<evidence type="ECO:0000256" key="3">
    <source>
        <dbReference type="SAM" id="Coils"/>
    </source>
</evidence>
<name>A0ABM8YPS2_9BACI</name>
<dbReference type="Gene3D" id="3.40.50.300">
    <property type="entry name" value="P-loop containing nucleotide triphosphate hydrolases"/>
    <property type="match status" value="2"/>
</dbReference>
<keyword evidence="2" id="KW-0067">ATP-binding</keyword>
<keyword evidence="6" id="KW-1185">Reference proteome</keyword>
<feature type="domain" description="ABC transporter" evidence="4">
    <location>
        <begin position="4"/>
        <end position="255"/>
    </location>
</feature>
<accession>A0ABM8YPS2</accession>
<dbReference type="InterPro" id="IPR037118">
    <property type="entry name" value="Val-tRNA_synth_C_sf"/>
</dbReference>
<dbReference type="PANTHER" id="PTHR42855">
    <property type="entry name" value="ABC TRANSPORTER ATP-BINDING SUBUNIT"/>
    <property type="match status" value="1"/>
</dbReference>
<evidence type="ECO:0000313" key="5">
    <source>
        <dbReference type="EMBL" id="CAG9622012.1"/>
    </source>
</evidence>
<dbReference type="InterPro" id="IPR027417">
    <property type="entry name" value="P-loop_NTPase"/>
</dbReference>
<dbReference type="InterPro" id="IPR032781">
    <property type="entry name" value="ABC_tran_Xtn"/>
</dbReference>
<dbReference type="PANTHER" id="PTHR42855:SF1">
    <property type="entry name" value="ABC TRANSPORTER DOMAIN-CONTAINING PROTEIN"/>
    <property type="match status" value="1"/>
</dbReference>
<gene>
    <name evidence="5" type="primary">ettA_1</name>
    <name evidence="5" type="ORF">BACCIP111883_02803</name>
</gene>
<protein>
    <submittedName>
        <fullName evidence="5">Energy-dependent translational throttle protein EttA</fullName>
    </submittedName>
</protein>
<evidence type="ECO:0000259" key="4">
    <source>
        <dbReference type="PROSITE" id="PS50893"/>
    </source>
</evidence>
<dbReference type="InterPro" id="IPR032524">
    <property type="entry name" value="ABC_tran_C"/>
</dbReference>
<organism evidence="5 6">
    <name type="scientific">Sutcliffiella rhizosphaerae</name>
    <dbReference type="NCBI Taxonomy" id="2880967"/>
    <lineage>
        <taxon>Bacteria</taxon>
        <taxon>Bacillati</taxon>
        <taxon>Bacillota</taxon>
        <taxon>Bacilli</taxon>
        <taxon>Bacillales</taxon>
        <taxon>Bacillaceae</taxon>
        <taxon>Sutcliffiella</taxon>
    </lineage>
</organism>
<keyword evidence="1" id="KW-0547">Nucleotide-binding</keyword>
<dbReference type="CDD" id="cd03221">
    <property type="entry name" value="ABCF_EF-3"/>
    <property type="match status" value="2"/>
</dbReference>
<sequence>MKMLIGENLSKTYVEKVLLDHTSFSIQEKERVGLIGVNGTGKSTLLKIIAGIEVSDTGTITSSNDYTIGYLSQQPLLAEESNILEQIFSKESEVNRAIKGYEACLQNIEKNPIDEIIQVRFAEYQEQMDRLQAWDASAHAKAILNKLGVFDVNQKVKHLSGGQKKRVALAQTLVEASDLLILDEPTNHLDFEAIEWLEDYLSKYNGAVLLVTHDRYFLDKVTNRIFELYQGKIHSYQGNYGDYLEAKAIREEELQKSEAKQKGLFRQELEWMRKGAKARTTKQKARIKRFEDLEKKVANASSANDLELITGSTRLGKKVMELIQVSIGFGEKAIFKDINLLLKQKDRIGIVGPNGVGKTTLLNLLTGKVVPDSGEVDTGITVKTGYYTQEQQEMNPNQRLIEYIKEEAEVIKGEDGSFISASQLLERFLFPPHSHGSLIGKLSGGEKKRLYLLRILMSQPNVLLLDEPTNDLDTETLTILEDYLEEFPGVVITVSHDRYFLDKVVDELLILDGSGQLQRISGEYNDYVEMQLQKRKEEKIAEQSIQTNQFRPQKSKPFKLSYQEQKDWESIEEQIMSVEDELSKIDEEISKSGSDYEKVSKWLEKQKATSDKLEQLMERWEELSEKVEQINAASKS</sequence>
<dbReference type="RefSeq" id="WP_230502101.1">
    <property type="nucleotide sequence ID" value="NZ_CAKJTJ010000015.1"/>
</dbReference>
<dbReference type="EMBL" id="CAKJTJ010000015">
    <property type="protein sequence ID" value="CAG9622012.1"/>
    <property type="molecule type" value="Genomic_DNA"/>
</dbReference>